<keyword evidence="9" id="KW-1185">Reference proteome</keyword>
<keyword evidence="4 6" id="KW-0808">Transferase</keyword>
<sequence>MALVVCGLPIGNPDDISPRVLQNLREADLIAAEDTRTAARLLQKHGIVKKIISFYDHNELSRTPQILASLQAGQTVALISEAGMPLISDPGYHLVAAAQEAGLSVEVIPGPTALITALTASGLPTNRFAFEGFLPAKPSARQNVLRELQKESRTLIFYEAPHRIGETLQDIAKIFPERQCFVARELTKKYQEYWRGRAAEILAKLKTPQGEFVLVLAGCSPADNAEISPEAKNLLAALQKAGLPDSQCANIAAETFQLSRNRLKKIIYSL</sequence>
<dbReference type="PANTHER" id="PTHR46111">
    <property type="entry name" value="RIBOSOMAL RNA SMALL SUBUNIT METHYLTRANSFERASE I"/>
    <property type="match status" value="1"/>
</dbReference>
<gene>
    <name evidence="6" type="primary">rsmI</name>
    <name evidence="8" type="ORF">NO1_0837</name>
</gene>
<protein>
    <recommendedName>
        <fullName evidence="6">Ribosomal RNA small subunit methyltransferase I</fullName>
        <ecNumber evidence="6">2.1.1.198</ecNumber>
    </recommendedName>
    <alternativeName>
        <fullName evidence="6">16S rRNA 2'-O-ribose C1402 methyltransferase</fullName>
    </alternativeName>
    <alternativeName>
        <fullName evidence="6">rRNA (cytidine-2'-O-)-methyltransferase RsmI</fullName>
    </alternativeName>
</protein>
<dbReference type="PIRSF" id="PIRSF005917">
    <property type="entry name" value="MTase_YraL"/>
    <property type="match status" value="1"/>
</dbReference>
<dbReference type="Pfam" id="PF00590">
    <property type="entry name" value="TP_methylase"/>
    <property type="match status" value="1"/>
</dbReference>
<accession>A0A388T9W7</accession>
<dbReference type="InterPro" id="IPR000878">
    <property type="entry name" value="4pyrrol_Mease"/>
</dbReference>
<keyword evidence="2 6" id="KW-0698">rRNA processing</keyword>
<dbReference type="NCBIfam" id="TIGR00096">
    <property type="entry name" value="16S rRNA (cytidine(1402)-2'-O)-methyltransferase"/>
    <property type="match status" value="1"/>
</dbReference>
<evidence type="ECO:0000313" key="9">
    <source>
        <dbReference type="Proteomes" id="UP000269352"/>
    </source>
</evidence>
<dbReference type="EMBL" id="BGZN01000011">
    <property type="protein sequence ID" value="GBR73456.1"/>
    <property type="molecule type" value="Genomic_DNA"/>
</dbReference>
<comment type="subcellular location">
    <subcellularLocation>
        <location evidence="6">Cytoplasm</location>
    </subcellularLocation>
</comment>
<name>A0A388T9W7_TERA1</name>
<dbReference type="HAMAP" id="MF_01877">
    <property type="entry name" value="16SrRNA_methyltr_I"/>
    <property type="match status" value="1"/>
</dbReference>
<dbReference type="Gene3D" id="3.30.950.10">
    <property type="entry name" value="Methyltransferase, Cobalt-precorrin-4 Transmethylase, Domain 2"/>
    <property type="match status" value="1"/>
</dbReference>
<dbReference type="FunFam" id="3.30.950.10:FF:000002">
    <property type="entry name" value="Ribosomal RNA small subunit methyltransferase I"/>
    <property type="match status" value="1"/>
</dbReference>
<dbReference type="GO" id="GO:0005737">
    <property type="term" value="C:cytoplasm"/>
    <property type="evidence" value="ECO:0007669"/>
    <property type="project" value="UniProtKB-SubCell"/>
</dbReference>
<evidence type="ECO:0000256" key="3">
    <source>
        <dbReference type="ARBA" id="ARBA00022603"/>
    </source>
</evidence>
<dbReference type="SUPFAM" id="SSF53790">
    <property type="entry name" value="Tetrapyrrole methylase"/>
    <property type="match status" value="1"/>
</dbReference>
<evidence type="ECO:0000313" key="8">
    <source>
        <dbReference type="EMBL" id="GBR73456.1"/>
    </source>
</evidence>
<feature type="domain" description="Tetrapyrrole methylase" evidence="7">
    <location>
        <begin position="3"/>
        <end position="201"/>
    </location>
</feature>
<comment type="function">
    <text evidence="6">Catalyzes the 2'-O-methylation of the ribose of cytidine 1402 (C1402) in 16S rRNA.</text>
</comment>
<evidence type="ECO:0000259" key="7">
    <source>
        <dbReference type="Pfam" id="PF00590"/>
    </source>
</evidence>
<evidence type="ECO:0000256" key="1">
    <source>
        <dbReference type="ARBA" id="ARBA00022490"/>
    </source>
</evidence>
<proteinExistence type="inferred from homology"/>
<evidence type="ECO:0000256" key="2">
    <source>
        <dbReference type="ARBA" id="ARBA00022552"/>
    </source>
</evidence>
<dbReference type="InterPro" id="IPR014776">
    <property type="entry name" value="4pyrrole_Mease_sub2"/>
</dbReference>
<keyword evidence="3 6" id="KW-0489">Methyltransferase</keyword>
<evidence type="ECO:0000256" key="6">
    <source>
        <dbReference type="HAMAP-Rule" id="MF_01877"/>
    </source>
</evidence>
<reference evidence="8 9" key="1">
    <citation type="journal article" date="2019" name="ISME J.">
        <title>Genome analyses of uncultured TG2/ZB3 bacteria in 'Margulisbacteria' specifically attached to ectosymbiotic spirochetes of protists in the termite gut.</title>
        <authorList>
            <person name="Utami Y.D."/>
            <person name="Kuwahara H."/>
            <person name="Igai K."/>
            <person name="Murakami T."/>
            <person name="Sugaya K."/>
            <person name="Morikawa T."/>
            <person name="Nagura Y."/>
            <person name="Yuki M."/>
            <person name="Deevong P."/>
            <person name="Inoue T."/>
            <person name="Kihara K."/>
            <person name="Lo N."/>
            <person name="Yamada A."/>
            <person name="Ohkuma M."/>
            <person name="Hongoh Y."/>
        </authorList>
    </citation>
    <scope>NUCLEOTIDE SEQUENCE [LARGE SCALE GENOMIC DNA]</scope>
    <source>
        <strain evidence="8">NkOx7-01</strain>
    </source>
</reference>
<keyword evidence="1 6" id="KW-0963">Cytoplasm</keyword>
<dbReference type="PANTHER" id="PTHR46111:SF1">
    <property type="entry name" value="RIBOSOMAL RNA SMALL SUBUNIT METHYLTRANSFERASE I"/>
    <property type="match status" value="1"/>
</dbReference>
<dbReference type="InterPro" id="IPR008189">
    <property type="entry name" value="rRNA_ssu_MeTfrase_I"/>
</dbReference>
<dbReference type="Proteomes" id="UP000269352">
    <property type="component" value="Unassembled WGS sequence"/>
</dbReference>
<comment type="similarity">
    <text evidence="6">Belongs to the methyltransferase superfamily. RsmI family.</text>
</comment>
<dbReference type="GO" id="GO:0070677">
    <property type="term" value="F:rRNA (cytosine-2'-O-)-methyltransferase activity"/>
    <property type="evidence" value="ECO:0007669"/>
    <property type="project" value="UniProtKB-UniRule"/>
</dbReference>
<evidence type="ECO:0000256" key="5">
    <source>
        <dbReference type="ARBA" id="ARBA00022691"/>
    </source>
</evidence>
<keyword evidence="5 6" id="KW-0949">S-adenosyl-L-methionine</keyword>
<dbReference type="CDD" id="cd11648">
    <property type="entry name" value="RsmI"/>
    <property type="match status" value="1"/>
</dbReference>
<dbReference type="InterPro" id="IPR014777">
    <property type="entry name" value="4pyrrole_Mease_sub1"/>
</dbReference>
<comment type="caution">
    <text evidence="8">The sequence shown here is derived from an EMBL/GenBank/DDBJ whole genome shotgun (WGS) entry which is preliminary data.</text>
</comment>
<organism evidence="8 9">
    <name type="scientific">Termititenax aidoneus</name>
    <dbReference type="NCBI Taxonomy" id="2218524"/>
    <lineage>
        <taxon>Bacteria</taxon>
        <taxon>Bacillati</taxon>
        <taxon>Candidatus Margulisiibacteriota</taxon>
        <taxon>Candidatus Termititenacia</taxon>
        <taxon>Candidatus Termititenacales</taxon>
        <taxon>Candidatus Termititenacaceae</taxon>
        <taxon>Candidatus Termititenax</taxon>
    </lineage>
</organism>
<dbReference type="Gene3D" id="3.40.1010.10">
    <property type="entry name" value="Cobalt-precorrin-4 Transmethylase, Domain 1"/>
    <property type="match status" value="1"/>
</dbReference>
<dbReference type="AlphaFoldDB" id="A0A388T9W7"/>
<dbReference type="InterPro" id="IPR035996">
    <property type="entry name" value="4pyrrol_Methylase_sf"/>
</dbReference>
<evidence type="ECO:0000256" key="4">
    <source>
        <dbReference type="ARBA" id="ARBA00022679"/>
    </source>
</evidence>
<dbReference type="EC" id="2.1.1.198" evidence="6"/>
<comment type="catalytic activity">
    <reaction evidence="6">
        <text>cytidine(1402) in 16S rRNA + S-adenosyl-L-methionine = 2'-O-methylcytidine(1402) in 16S rRNA + S-adenosyl-L-homocysteine + H(+)</text>
        <dbReference type="Rhea" id="RHEA:42924"/>
        <dbReference type="Rhea" id="RHEA-COMP:10285"/>
        <dbReference type="Rhea" id="RHEA-COMP:10286"/>
        <dbReference type="ChEBI" id="CHEBI:15378"/>
        <dbReference type="ChEBI" id="CHEBI:57856"/>
        <dbReference type="ChEBI" id="CHEBI:59789"/>
        <dbReference type="ChEBI" id="CHEBI:74495"/>
        <dbReference type="ChEBI" id="CHEBI:82748"/>
        <dbReference type="EC" id="2.1.1.198"/>
    </reaction>
</comment>